<dbReference type="EMBL" id="LR586016">
    <property type="protein sequence ID" value="VIP00572.1"/>
    <property type="molecule type" value="Genomic_DNA"/>
</dbReference>
<dbReference type="SUPFAM" id="SSF56300">
    <property type="entry name" value="Metallo-dependent phosphatases"/>
    <property type="match status" value="1"/>
</dbReference>
<feature type="domain" description="Calcineurin-like phosphoesterase" evidence="1">
    <location>
        <begin position="105"/>
        <end position="253"/>
    </location>
</feature>
<proteinExistence type="predicted"/>
<dbReference type="EMBL" id="LR593887">
    <property type="protein sequence ID" value="VTR96562.1"/>
    <property type="molecule type" value="Genomic_DNA"/>
</dbReference>
<gene>
    <name evidence="2" type="ORF">GMBLW1_33880</name>
</gene>
<sequence>MRIVWDATTARVLATVSHQNVHSEGQITTDQLDLFAYPTQGLPDSLDALVLTSDLQARGRLFKPGTTRTPVPAAERDDRLLGFLVADTLGQLSATGVLPPAERMGIVLAGDLFAIENLAKRGGFGDVRDVWRAFRAVTRWVVGVAGNHDNFGTLGEELAFRRESGIHLLDCESVHLDGIHFAGVGGIIGPPRKPNRRREMDQLDRISRMLRRQPTMLILHQGPRTATQPGHPMVQRVCETSSPTWIVCGHDHWRNPFGDLANGTRILNTDSRTIILLREQCFEPLDSERFPKINFA</sequence>
<dbReference type="Proteomes" id="UP000464378">
    <property type="component" value="Chromosome"/>
</dbReference>
<dbReference type="RefSeq" id="WP_162655782.1">
    <property type="nucleotide sequence ID" value="NZ_LR593887.1"/>
</dbReference>
<dbReference type="InParanoid" id="A0A6C2YHV6"/>
<dbReference type="Gene3D" id="3.60.21.10">
    <property type="match status" value="1"/>
</dbReference>
<dbReference type="InterPro" id="IPR004843">
    <property type="entry name" value="Calcineurin-like_PHP"/>
</dbReference>
<dbReference type="Pfam" id="PF00149">
    <property type="entry name" value="Metallophos"/>
    <property type="match status" value="1"/>
</dbReference>
<evidence type="ECO:0000313" key="2">
    <source>
        <dbReference type="EMBL" id="VIP00572.1"/>
    </source>
</evidence>
<dbReference type="InterPro" id="IPR029052">
    <property type="entry name" value="Metallo-depent_PP-like"/>
</dbReference>
<name>A0A6C2YHV6_9BACT</name>
<protein>
    <recommendedName>
        <fullName evidence="1">Calcineurin-like phosphoesterase domain-containing protein</fullName>
    </recommendedName>
</protein>
<evidence type="ECO:0000313" key="3">
    <source>
        <dbReference type="Proteomes" id="UP000464378"/>
    </source>
</evidence>
<organism evidence="2">
    <name type="scientific">Tuwongella immobilis</name>
    <dbReference type="NCBI Taxonomy" id="692036"/>
    <lineage>
        <taxon>Bacteria</taxon>
        <taxon>Pseudomonadati</taxon>
        <taxon>Planctomycetota</taxon>
        <taxon>Planctomycetia</taxon>
        <taxon>Gemmatales</taxon>
        <taxon>Gemmataceae</taxon>
        <taxon>Tuwongella</taxon>
    </lineage>
</organism>
<reference evidence="2" key="1">
    <citation type="submission" date="2019-04" db="EMBL/GenBank/DDBJ databases">
        <authorList>
            <consortium name="Science for Life Laboratories"/>
        </authorList>
    </citation>
    <scope>NUCLEOTIDE SEQUENCE</scope>
    <source>
        <strain evidence="2">MBLW1</strain>
    </source>
</reference>
<dbReference type="KEGG" id="tim:GMBLW1_33880"/>
<dbReference type="AlphaFoldDB" id="A0A6C2YHV6"/>
<accession>A0A6C2YHV6</accession>
<dbReference type="GO" id="GO:0016787">
    <property type="term" value="F:hydrolase activity"/>
    <property type="evidence" value="ECO:0007669"/>
    <property type="project" value="InterPro"/>
</dbReference>
<keyword evidence="3" id="KW-1185">Reference proteome</keyword>
<evidence type="ECO:0000259" key="1">
    <source>
        <dbReference type="Pfam" id="PF00149"/>
    </source>
</evidence>